<dbReference type="CDD" id="cd00887">
    <property type="entry name" value="MoeA"/>
    <property type="match status" value="1"/>
</dbReference>
<comment type="cofactor">
    <cofactor evidence="6">
        <name>Mg(2+)</name>
        <dbReference type="ChEBI" id="CHEBI:18420"/>
    </cofactor>
</comment>
<gene>
    <name evidence="9" type="primary">moeA</name>
    <name evidence="8" type="ORF">EH230_04425</name>
    <name evidence="9" type="ORF">FLACOL_02092</name>
</gene>
<dbReference type="PROSITE" id="PS01079">
    <property type="entry name" value="MOCF_BIOSYNTHESIS_2"/>
    <property type="match status" value="1"/>
</dbReference>
<dbReference type="GO" id="GO:0046872">
    <property type="term" value="F:metal ion binding"/>
    <property type="evidence" value="ECO:0007669"/>
    <property type="project" value="UniProtKB-UniRule"/>
</dbReference>
<dbReference type="NCBIfam" id="TIGR00177">
    <property type="entry name" value="molyb_syn"/>
    <property type="match status" value="1"/>
</dbReference>
<dbReference type="Gene3D" id="3.90.105.10">
    <property type="entry name" value="Molybdopterin biosynthesis moea protein, domain 2"/>
    <property type="match status" value="1"/>
</dbReference>
<proteinExistence type="inferred from homology"/>
<comment type="catalytic activity">
    <reaction evidence="5">
        <text>adenylyl-molybdopterin + molybdate = Mo-molybdopterin + AMP + H(+)</text>
        <dbReference type="Rhea" id="RHEA:35047"/>
        <dbReference type="ChEBI" id="CHEBI:15378"/>
        <dbReference type="ChEBI" id="CHEBI:36264"/>
        <dbReference type="ChEBI" id="CHEBI:62727"/>
        <dbReference type="ChEBI" id="CHEBI:71302"/>
        <dbReference type="ChEBI" id="CHEBI:456215"/>
        <dbReference type="EC" id="2.10.1.1"/>
    </reaction>
</comment>
<dbReference type="InterPro" id="IPR008284">
    <property type="entry name" value="MoCF_biosynth_CS"/>
</dbReference>
<keyword evidence="6" id="KW-0460">Magnesium</keyword>
<dbReference type="GO" id="GO:0005829">
    <property type="term" value="C:cytosol"/>
    <property type="evidence" value="ECO:0007669"/>
    <property type="project" value="TreeGrafter"/>
</dbReference>
<evidence type="ECO:0000313" key="10">
    <source>
        <dbReference type="Proteomes" id="UP000238180"/>
    </source>
</evidence>
<comment type="function">
    <text evidence="1 6">Catalyzes the insertion of molybdate into adenylated molybdopterin with the concomitant release of AMP.</text>
</comment>
<name>A0A2N9PCP1_9FLAO</name>
<dbReference type="SUPFAM" id="SSF63882">
    <property type="entry name" value="MoeA N-terminal region -like"/>
    <property type="match status" value="1"/>
</dbReference>
<dbReference type="PANTHER" id="PTHR10192">
    <property type="entry name" value="MOLYBDOPTERIN BIOSYNTHESIS PROTEIN"/>
    <property type="match status" value="1"/>
</dbReference>
<dbReference type="GO" id="GO:0006777">
    <property type="term" value="P:Mo-molybdopterin cofactor biosynthetic process"/>
    <property type="evidence" value="ECO:0007669"/>
    <property type="project" value="UniProtKB-UniRule"/>
</dbReference>
<organism evidence="9 10">
    <name type="scientific">Flavobacterium columnare</name>
    <dbReference type="NCBI Taxonomy" id="996"/>
    <lineage>
        <taxon>Bacteria</taxon>
        <taxon>Pseudomonadati</taxon>
        <taxon>Bacteroidota</taxon>
        <taxon>Flavobacteriia</taxon>
        <taxon>Flavobacteriales</taxon>
        <taxon>Flavobacteriaceae</taxon>
        <taxon>Flavobacterium</taxon>
    </lineage>
</organism>
<dbReference type="Gene3D" id="3.40.980.10">
    <property type="entry name" value="MoaB/Mog-like domain"/>
    <property type="match status" value="1"/>
</dbReference>
<dbReference type="InterPro" id="IPR036135">
    <property type="entry name" value="MoeA_linker/N_sf"/>
</dbReference>
<evidence type="ECO:0000256" key="5">
    <source>
        <dbReference type="ARBA" id="ARBA00047317"/>
    </source>
</evidence>
<feature type="domain" description="MoaB/Mog" evidence="7">
    <location>
        <begin position="177"/>
        <end position="314"/>
    </location>
</feature>
<dbReference type="SUPFAM" id="SSF63867">
    <property type="entry name" value="MoeA C-terminal domain-like"/>
    <property type="match status" value="1"/>
</dbReference>
<reference evidence="9" key="1">
    <citation type="submission" date="2018-02" db="EMBL/GenBank/DDBJ databases">
        <authorList>
            <person name="Cohen D.B."/>
            <person name="Kent A.D."/>
        </authorList>
    </citation>
    <scope>NUCLEOTIDE SEQUENCE [LARGE SCALE GENOMIC DNA]</scope>
    <source>
        <strain evidence="9">CIP109753</strain>
    </source>
</reference>
<dbReference type="Pfam" id="PF03454">
    <property type="entry name" value="MoeA_C"/>
    <property type="match status" value="1"/>
</dbReference>
<dbReference type="EMBL" id="OLKH01000115">
    <property type="protein sequence ID" value="SPE78077.1"/>
    <property type="molecule type" value="Genomic_DNA"/>
</dbReference>
<dbReference type="EC" id="2.10.1.1" evidence="6"/>
<accession>A0A2N9PCP1</accession>
<dbReference type="EMBL" id="RQSM01000003">
    <property type="protein sequence ID" value="RVU90202.1"/>
    <property type="molecule type" value="Genomic_DNA"/>
</dbReference>
<keyword evidence="6 9" id="KW-0808">Transferase</keyword>
<dbReference type="Proteomes" id="UP000288951">
    <property type="component" value="Unassembled WGS sequence"/>
</dbReference>
<keyword evidence="6" id="KW-0479">Metal-binding</keyword>
<dbReference type="InterPro" id="IPR005111">
    <property type="entry name" value="MoeA_C_domain_IV"/>
</dbReference>
<evidence type="ECO:0000256" key="2">
    <source>
        <dbReference type="ARBA" id="ARBA00005046"/>
    </source>
</evidence>
<dbReference type="Proteomes" id="UP000238180">
    <property type="component" value="Unassembled WGS sequence"/>
</dbReference>
<evidence type="ECO:0000313" key="8">
    <source>
        <dbReference type="EMBL" id="RVU90202.1"/>
    </source>
</evidence>
<evidence type="ECO:0000313" key="9">
    <source>
        <dbReference type="EMBL" id="SPE78077.1"/>
    </source>
</evidence>
<dbReference type="AlphaFoldDB" id="A0A2N9PCP1"/>
<dbReference type="GO" id="GO:0061599">
    <property type="term" value="F:molybdopterin molybdotransferase activity"/>
    <property type="evidence" value="ECO:0007669"/>
    <property type="project" value="UniProtKB-UniRule"/>
</dbReference>
<dbReference type="Gene3D" id="2.40.340.10">
    <property type="entry name" value="MoeA, C-terminal, domain IV"/>
    <property type="match status" value="1"/>
</dbReference>
<dbReference type="OrthoDB" id="9804758at2"/>
<reference evidence="8" key="2">
    <citation type="submission" date="2018-12" db="EMBL/GenBank/DDBJ databases">
        <title>Draft genome sequence of Flaovobacterium columnare ARS1 isolated from channel catfish in Alabama.</title>
        <authorList>
            <person name="Cai W."/>
            <person name="Arias C."/>
        </authorList>
    </citation>
    <scope>NUCLEOTIDE SEQUENCE [LARGE SCALE GENOMIC DNA]</scope>
    <source>
        <strain evidence="8">ARS1</strain>
    </source>
</reference>
<protein>
    <recommendedName>
        <fullName evidence="6">Molybdopterin molybdenumtransferase</fullName>
        <ecNumber evidence="6">2.10.1.1</ecNumber>
    </recommendedName>
</protein>
<dbReference type="InterPro" id="IPR036688">
    <property type="entry name" value="MoeA_C_domain_IV_sf"/>
</dbReference>
<dbReference type="InterPro" id="IPR005110">
    <property type="entry name" value="MoeA_linker/N"/>
</dbReference>
<dbReference type="SMART" id="SM00852">
    <property type="entry name" value="MoCF_biosynth"/>
    <property type="match status" value="1"/>
</dbReference>
<evidence type="ECO:0000256" key="4">
    <source>
        <dbReference type="ARBA" id="ARBA00023150"/>
    </source>
</evidence>
<dbReference type="Pfam" id="PF03453">
    <property type="entry name" value="MoeA_N"/>
    <property type="match status" value="1"/>
</dbReference>
<evidence type="ECO:0000256" key="1">
    <source>
        <dbReference type="ARBA" id="ARBA00002901"/>
    </source>
</evidence>
<evidence type="ECO:0000256" key="6">
    <source>
        <dbReference type="RuleBase" id="RU365090"/>
    </source>
</evidence>
<comment type="similarity">
    <text evidence="3 6">Belongs to the MoeA family.</text>
</comment>
<sequence length="393" mass="43599">MQIIKTMVSVLEALKTIEEIEVELLTKEILLKESKGCILASNMISPINMPPFRQSAMDGFAINGLDSLTFQIVGEMKAGDEIQIDLKKFEAIKIFTGAAVPDQAMAVIPIEKCKIENGRLILLELPKWNDNIRPIGEQIQIGDIAMQKGDELNPAAIGFLSCLGITHVTVYKKPSVGIVITGNELVNPGVKLTFGKVYESNGIMLQSALDNDAEEINIYRVKDDQELTTTTIKKALSENDIILISGGISVGDYDFVYDALQKLNIKTLFYKVNQKPGKPLYLGLKDSKIVYALPGNPAASLSCFYIYVLPIIKKMIGQSLDTFKRVPISHDYIVKNSRTQFLKGYLDKEKVTILSHQNSNMLNTFAFANVLVKVEAGEYIIKSNTTVDIYHIN</sequence>
<dbReference type="RefSeq" id="WP_105196637.1">
    <property type="nucleotide sequence ID" value="NZ_OLKH01000115.1"/>
</dbReference>
<dbReference type="InterPro" id="IPR001453">
    <property type="entry name" value="MoaB/Mog_dom"/>
</dbReference>
<evidence type="ECO:0000259" key="7">
    <source>
        <dbReference type="SMART" id="SM00852"/>
    </source>
</evidence>
<evidence type="ECO:0000256" key="3">
    <source>
        <dbReference type="ARBA" id="ARBA00010763"/>
    </source>
</evidence>
<dbReference type="Pfam" id="PF00994">
    <property type="entry name" value="MoCF_biosynth"/>
    <property type="match status" value="1"/>
</dbReference>
<dbReference type="UniPathway" id="UPA00344"/>
<keyword evidence="6" id="KW-0500">Molybdenum</keyword>
<dbReference type="SUPFAM" id="SSF53218">
    <property type="entry name" value="Molybdenum cofactor biosynthesis proteins"/>
    <property type="match status" value="1"/>
</dbReference>
<keyword evidence="11" id="KW-1185">Reference proteome</keyword>
<dbReference type="PANTHER" id="PTHR10192:SF5">
    <property type="entry name" value="GEPHYRIN"/>
    <property type="match status" value="1"/>
</dbReference>
<dbReference type="Gene3D" id="2.170.190.11">
    <property type="entry name" value="Molybdopterin biosynthesis moea protein, domain 3"/>
    <property type="match status" value="1"/>
</dbReference>
<dbReference type="InterPro" id="IPR038987">
    <property type="entry name" value="MoeA-like"/>
</dbReference>
<comment type="pathway">
    <text evidence="2 6">Cofactor biosynthesis; molybdopterin biosynthesis.</text>
</comment>
<evidence type="ECO:0000313" key="11">
    <source>
        <dbReference type="Proteomes" id="UP000288951"/>
    </source>
</evidence>
<dbReference type="InterPro" id="IPR036425">
    <property type="entry name" value="MoaB/Mog-like_dom_sf"/>
</dbReference>
<keyword evidence="4 6" id="KW-0501">Molybdenum cofactor biosynthesis</keyword>